<evidence type="ECO:0000313" key="10">
    <source>
        <dbReference type="Proteomes" id="UP000799436"/>
    </source>
</evidence>
<feature type="chain" id="PRO_5026119161" evidence="5">
    <location>
        <begin position="21"/>
        <end position="612"/>
    </location>
</feature>
<keyword evidence="4" id="KW-0186">Copper</keyword>
<dbReference type="InterPro" id="IPR045087">
    <property type="entry name" value="Cu-oxidase_fam"/>
</dbReference>
<keyword evidence="5" id="KW-0732">Signal</keyword>
<dbReference type="AlphaFoldDB" id="A0A6G1L7F9"/>
<keyword evidence="3" id="KW-0560">Oxidoreductase</keyword>
<protein>
    <submittedName>
        <fullName evidence="9">L-ascorbate oxidase</fullName>
    </submittedName>
</protein>
<dbReference type="PROSITE" id="PS00079">
    <property type="entry name" value="MULTICOPPER_OXIDASE1"/>
    <property type="match status" value="1"/>
</dbReference>
<dbReference type="Gene3D" id="2.60.40.420">
    <property type="entry name" value="Cupredoxins - blue copper proteins"/>
    <property type="match status" value="3"/>
</dbReference>
<feature type="domain" description="Plastocyanin-like" evidence="7">
    <location>
        <begin position="440"/>
        <end position="572"/>
    </location>
</feature>
<dbReference type="CDD" id="cd13873">
    <property type="entry name" value="CuRO_2_AAO_like_2"/>
    <property type="match status" value="1"/>
</dbReference>
<name>A0A6G1L7F9_9PEZI</name>
<dbReference type="InterPro" id="IPR011707">
    <property type="entry name" value="Cu-oxidase-like_N"/>
</dbReference>
<evidence type="ECO:0000256" key="3">
    <source>
        <dbReference type="ARBA" id="ARBA00023002"/>
    </source>
</evidence>
<dbReference type="Pfam" id="PF07731">
    <property type="entry name" value="Cu-oxidase_2"/>
    <property type="match status" value="1"/>
</dbReference>
<dbReference type="InterPro" id="IPR008972">
    <property type="entry name" value="Cupredoxin"/>
</dbReference>
<dbReference type="CDD" id="cd13895">
    <property type="entry name" value="CuRO_3_AAO_like_2"/>
    <property type="match status" value="1"/>
</dbReference>
<keyword evidence="2" id="KW-0479">Metal-binding</keyword>
<dbReference type="EMBL" id="ML995839">
    <property type="protein sequence ID" value="KAF2768871.1"/>
    <property type="molecule type" value="Genomic_DNA"/>
</dbReference>
<dbReference type="InterPro" id="IPR033138">
    <property type="entry name" value="Cu_oxidase_CS"/>
</dbReference>
<feature type="domain" description="Plastocyanin-like" evidence="6">
    <location>
        <begin position="189"/>
        <end position="344"/>
    </location>
</feature>
<accession>A0A6G1L7F9</accession>
<dbReference type="InterPro" id="IPR035666">
    <property type="entry name" value="MCO_CuRO_3"/>
</dbReference>
<gene>
    <name evidence="9" type="ORF">EJ03DRAFT_351715</name>
</gene>
<dbReference type="Pfam" id="PF00394">
    <property type="entry name" value="Cu-oxidase"/>
    <property type="match status" value="1"/>
</dbReference>
<comment type="similarity">
    <text evidence="1">Belongs to the multicopper oxidase family.</text>
</comment>
<reference evidence="9" key="1">
    <citation type="journal article" date="2020" name="Stud. Mycol.">
        <title>101 Dothideomycetes genomes: a test case for predicting lifestyles and emergence of pathogens.</title>
        <authorList>
            <person name="Haridas S."/>
            <person name="Albert R."/>
            <person name="Binder M."/>
            <person name="Bloem J."/>
            <person name="Labutti K."/>
            <person name="Salamov A."/>
            <person name="Andreopoulos B."/>
            <person name="Baker S."/>
            <person name="Barry K."/>
            <person name="Bills G."/>
            <person name="Bluhm B."/>
            <person name="Cannon C."/>
            <person name="Castanera R."/>
            <person name="Culley D."/>
            <person name="Daum C."/>
            <person name="Ezra D."/>
            <person name="Gonzalez J."/>
            <person name="Henrissat B."/>
            <person name="Kuo A."/>
            <person name="Liang C."/>
            <person name="Lipzen A."/>
            <person name="Lutzoni F."/>
            <person name="Magnuson J."/>
            <person name="Mondo S."/>
            <person name="Nolan M."/>
            <person name="Ohm R."/>
            <person name="Pangilinan J."/>
            <person name="Park H.-J."/>
            <person name="Ramirez L."/>
            <person name="Alfaro M."/>
            <person name="Sun H."/>
            <person name="Tritt A."/>
            <person name="Yoshinaga Y."/>
            <person name="Zwiers L.-H."/>
            <person name="Turgeon B."/>
            <person name="Goodwin S."/>
            <person name="Spatafora J."/>
            <person name="Crous P."/>
            <person name="Grigoriev I."/>
        </authorList>
    </citation>
    <scope>NUCLEOTIDE SEQUENCE</scope>
    <source>
        <strain evidence="9">CBS 116005</strain>
    </source>
</reference>
<dbReference type="SUPFAM" id="SSF49503">
    <property type="entry name" value="Cupredoxins"/>
    <property type="match status" value="3"/>
</dbReference>
<keyword evidence="10" id="KW-1185">Reference proteome</keyword>
<feature type="signal peptide" evidence="5">
    <location>
        <begin position="1"/>
        <end position="20"/>
    </location>
</feature>
<dbReference type="Pfam" id="PF07732">
    <property type="entry name" value="Cu-oxidase_3"/>
    <property type="match status" value="1"/>
</dbReference>
<proteinExistence type="inferred from homology"/>
<sequence>MHLRFLSGLTHLVSTYYALAVAIPGTPSGLSKPQWGINESITLLPGYSSPVCHDDTFTPDFVLVVTYENVSIGCQSRPSVVINGSTPGPAVRLPAGVSSWIRVYNEMDEYNFTMHWHGLAQRAAIFSDGSVVSQWPIAPHHFFDYEVHPEPGDAGTYFYHSHVGFQAVTAAGPLIVEDSGEPPYPYDEERIIAFTDYFNKTDTTIEEGLIGKPFKWSGETNAVLINGVGVSVDESAGQEECKLPVIDVKPDTTYRLRFIGALALSMVQFTIVDHDKFTIIGADGQYTLPHEVGFMQVTSGQRFDVIFRTKAEAELGDQKDFLIQFETKGRPAVYRGYGVLRYSDAAPSITQAPTTPPLTLGDATYAWLEYALEPLQPNNFPTADEVTRRITIYNRQVPTQSIIWQLNVSQWNESTQNVVNPGGTPYLIEIYEKVQAAIPSYEAALNNGGWDPESYTWPAKVGEVLEIIWYNTGSLVHGGVDFHPLHAHGGHYYDIGSGNDSYNPVANEKKLQNYKPVLRDTTNLHIYTTKTDKGRTLGWRGWRLRVEDAGVWMVHCHQLQHMVMGMQSVWVMGDADQIRSVPQRYIEGYLTFGGSAYGNSSFAPSYPHRIWN</sequence>
<dbReference type="NCBIfam" id="TIGR03390">
    <property type="entry name" value="ascorbOXfungal"/>
    <property type="match status" value="1"/>
</dbReference>
<evidence type="ECO:0000256" key="5">
    <source>
        <dbReference type="SAM" id="SignalP"/>
    </source>
</evidence>
<evidence type="ECO:0000259" key="8">
    <source>
        <dbReference type="Pfam" id="PF07732"/>
    </source>
</evidence>
<dbReference type="GO" id="GO:0016491">
    <property type="term" value="F:oxidoreductase activity"/>
    <property type="evidence" value="ECO:0007669"/>
    <property type="project" value="UniProtKB-KW"/>
</dbReference>
<evidence type="ECO:0000259" key="7">
    <source>
        <dbReference type="Pfam" id="PF07731"/>
    </source>
</evidence>
<dbReference type="InterPro" id="IPR002355">
    <property type="entry name" value="Cu_oxidase_Cu_BS"/>
</dbReference>
<evidence type="ECO:0000256" key="4">
    <source>
        <dbReference type="ARBA" id="ARBA00023008"/>
    </source>
</evidence>
<evidence type="ECO:0000313" key="9">
    <source>
        <dbReference type="EMBL" id="KAF2768871.1"/>
    </source>
</evidence>
<evidence type="ECO:0000259" key="6">
    <source>
        <dbReference type="Pfam" id="PF00394"/>
    </source>
</evidence>
<dbReference type="OrthoDB" id="2121828at2759"/>
<dbReference type="Proteomes" id="UP000799436">
    <property type="component" value="Unassembled WGS sequence"/>
</dbReference>
<feature type="domain" description="Plastocyanin-like" evidence="8">
    <location>
        <begin position="65"/>
        <end position="179"/>
    </location>
</feature>
<dbReference type="InterPro" id="IPR001117">
    <property type="entry name" value="Cu-oxidase_2nd"/>
</dbReference>
<dbReference type="GO" id="GO:0005507">
    <property type="term" value="F:copper ion binding"/>
    <property type="evidence" value="ECO:0007669"/>
    <property type="project" value="InterPro"/>
</dbReference>
<dbReference type="PROSITE" id="PS00080">
    <property type="entry name" value="MULTICOPPER_OXIDASE2"/>
    <property type="match status" value="1"/>
</dbReference>
<dbReference type="InterPro" id="IPR017762">
    <property type="entry name" value="Multicopper_oxidase_fun"/>
</dbReference>
<organism evidence="9 10">
    <name type="scientific">Teratosphaeria nubilosa</name>
    <dbReference type="NCBI Taxonomy" id="161662"/>
    <lineage>
        <taxon>Eukaryota</taxon>
        <taxon>Fungi</taxon>
        <taxon>Dikarya</taxon>
        <taxon>Ascomycota</taxon>
        <taxon>Pezizomycotina</taxon>
        <taxon>Dothideomycetes</taxon>
        <taxon>Dothideomycetidae</taxon>
        <taxon>Mycosphaerellales</taxon>
        <taxon>Teratosphaeriaceae</taxon>
        <taxon>Teratosphaeria</taxon>
    </lineage>
</organism>
<dbReference type="PANTHER" id="PTHR11709">
    <property type="entry name" value="MULTI-COPPER OXIDASE"/>
    <property type="match status" value="1"/>
</dbReference>
<evidence type="ECO:0000256" key="2">
    <source>
        <dbReference type="ARBA" id="ARBA00022723"/>
    </source>
</evidence>
<dbReference type="InterPro" id="IPR011706">
    <property type="entry name" value="Cu-oxidase_C"/>
</dbReference>
<dbReference type="PANTHER" id="PTHR11709:SF394">
    <property type="entry name" value="FI03373P-RELATED"/>
    <property type="match status" value="1"/>
</dbReference>
<evidence type="ECO:0000256" key="1">
    <source>
        <dbReference type="ARBA" id="ARBA00010609"/>
    </source>
</evidence>